<evidence type="ECO:0000313" key="1">
    <source>
        <dbReference type="EMBL" id="ACR35761.1"/>
    </source>
</evidence>
<proteinExistence type="evidence at transcript level"/>
<name>C4J3L1_MAIZE</name>
<sequence>MASWWCGAFSARKWRSRSRSSSHVAIRFSTIMFTMERRKSLSGSSDCFTTATATLPSSLAGPGPVPAPASQLLAFRWFGACGAGETLAASFLQPLSSVLFTLSCSGGTDNDGGGGGGGGGGCLEWTTSTCLAALSLSMLFDFRCCCVVWNWKGRSACGGGEKLP</sequence>
<accession>C4J3L1</accession>
<dbReference type="EMBL" id="BT085913">
    <property type="protein sequence ID" value="ACR36266.1"/>
    <property type="molecule type" value="mRNA"/>
</dbReference>
<reference evidence="1" key="1">
    <citation type="journal article" date="2009" name="PLoS Genet.">
        <title>Sequencing, mapping, and analysis of 27,455 maize full-length cDNAs.</title>
        <authorList>
            <person name="Soderlund C."/>
            <person name="Descour A."/>
            <person name="Kudrna D."/>
            <person name="Bomhoff M."/>
            <person name="Boyd L."/>
            <person name="Currie J."/>
            <person name="Angelova A."/>
            <person name="Collura K."/>
            <person name="Wissotski M."/>
            <person name="Ashley E."/>
            <person name="Morrow D."/>
            <person name="Fernandes J."/>
            <person name="Walbot V."/>
            <person name="Yu Y."/>
        </authorList>
    </citation>
    <scope>NUCLEOTIDE SEQUENCE</scope>
    <source>
        <strain evidence="1">B73</strain>
    </source>
</reference>
<dbReference type="AlphaFoldDB" id="C4J3L1"/>
<dbReference type="EMBL" id="BT085408">
    <property type="protein sequence ID" value="ACR35761.1"/>
    <property type="molecule type" value="mRNA"/>
</dbReference>
<reference evidence="1" key="2">
    <citation type="submission" date="2012-06" db="EMBL/GenBank/DDBJ databases">
        <authorList>
            <person name="Yu Y."/>
            <person name="Currie J."/>
            <person name="Lomeli R."/>
            <person name="Angelova A."/>
            <person name="Collura K."/>
            <person name="Wissotski M."/>
            <person name="Campos D."/>
            <person name="Kudrna D."/>
            <person name="Golser W."/>
            <person name="Ashely E."/>
            <person name="Descour A."/>
            <person name="Fernandes J."/>
            <person name="Soderlund C."/>
            <person name="Walbot V."/>
        </authorList>
    </citation>
    <scope>NUCLEOTIDE SEQUENCE</scope>
    <source>
        <strain evidence="1">B73</strain>
    </source>
</reference>
<protein>
    <submittedName>
        <fullName evidence="1">Uncharacterized protein</fullName>
    </submittedName>
</protein>
<organism evidence="1">
    <name type="scientific">Zea mays</name>
    <name type="common">Maize</name>
    <dbReference type="NCBI Taxonomy" id="4577"/>
    <lineage>
        <taxon>Eukaryota</taxon>
        <taxon>Viridiplantae</taxon>
        <taxon>Streptophyta</taxon>
        <taxon>Embryophyta</taxon>
        <taxon>Tracheophyta</taxon>
        <taxon>Spermatophyta</taxon>
        <taxon>Magnoliopsida</taxon>
        <taxon>Liliopsida</taxon>
        <taxon>Poales</taxon>
        <taxon>Poaceae</taxon>
        <taxon>PACMAD clade</taxon>
        <taxon>Panicoideae</taxon>
        <taxon>Andropogonodae</taxon>
        <taxon>Andropogoneae</taxon>
        <taxon>Tripsacinae</taxon>
        <taxon>Zea</taxon>
    </lineage>
</organism>